<feature type="region of interest" description="Disordered" evidence="1">
    <location>
        <begin position="33"/>
        <end position="62"/>
    </location>
</feature>
<evidence type="ECO:0000256" key="1">
    <source>
        <dbReference type="SAM" id="MobiDB-lite"/>
    </source>
</evidence>
<keyword evidence="2" id="KW-0614">Plasmid</keyword>
<protein>
    <submittedName>
        <fullName evidence="2">Uncharacterized protein</fullName>
    </submittedName>
</protein>
<dbReference type="EMBL" id="CP028905">
    <property type="protein sequence ID" value="AWB08162.1"/>
    <property type="molecule type" value="Genomic_DNA"/>
</dbReference>
<accession>A0A2R4VUS0</accession>
<sequence length="74" mass="7795">MTTPILSTAFHSTGHFASQPALVPAHLAATRRSTHSSAGHFAAADGKKSDFRSNPEPSGLTRGELRQIVLDILG</sequence>
<evidence type="ECO:0000313" key="2">
    <source>
        <dbReference type="EMBL" id="AWB08162.1"/>
    </source>
</evidence>
<organism evidence="2 3">
    <name type="scientific">Azospirillum humicireducens</name>
    <dbReference type="NCBI Taxonomy" id="1226968"/>
    <lineage>
        <taxon>Bacteria</taxon>
        <taxon>Pseudomonadati</taxon>
        <taxon>Pseudomonadota</taxon>
        <taxon>Alphaproteobacteria</taxon>
        <taxon>Rhodospirillales</taxon>
        <taxon>Azospirillaceae</taxon>
        <taxon>Azospirillum</taxon>
    </lineage>
</organism>
<dbReference type="OrthoDB" id="7306899at2"/>
<dbReference type="AlphaFoldDB" id="A0A2R4VUS0"/>
<geneLocation type="plasmid" evidence="2 3">
    <name>pYZ4</name>
</geneLocation>
<proteinExistence type="predicted"/>
<reference evidence="2 3" key="1">
    <citation type="submission" date="2018-04" db="EMBL/GenBank/DDBJ databases">
        <title>Complete genome sequence of the nitrogen-fixing bacterium Azospirillum humicireducens type strain SgZ-5.</title>
        <authorList>
            <person name="Yu Z."/>
        </authorList>
    </citation>
    <scope>NUCLEOTIDE SEQUENCE [LARGE SCALE GENOMIC DNA]</scope>
    <source>
        <strain evidence="2 3">SgZ-5</strain>
        <plasmid evidence="2 3">pYZ4</plasmid>
    </source>
</reference>
<keyword evidence="3" id="KW-1185">Reference proteome</keyword>
<dbReference type="RefSeq" id="WP_108548436.1">
    <property type="nucleotide sequence ID" value="NZ_CP028905.1"/>
</dbReference>
<dbReference type="Proteomes" id="UP000077405">
    <property type="component" value="Plasmid pYZ4"/>
</dbReference>
<dbReference type="KEGG" id="ahu:A6A40_24350"/>
<name>A0A2R4VUS0_9PROT</name>
<gene>
    <name evidence="2" type="ORF">A6A40_24350</name>
</gene>
<evidence type="ECO:0000313" key="3">
    <source>
        <dbReference type="Proteomes" id="UP000077405"/>
    </source>
</evidence>